<protein>
    <recommendedName>
        <fullName evidence="1">Endoribonuclease L-PSP/chorismate mutase-like domain-containing protein</fullName>
    </recommendedName>
</protein>
<reference evidence="3" key="1">
    <citation type="journal article" date="2020" name="Int. J. Syst. Evol. Microbiol.">
        <title>Alteromonas alba sp. nov., a marine bacterium isolated from the seawater of the West Pacific Ocean.</title>
        <authorList>
            <person name="Sun C."/>
            <person name="Wu Y.-H."/>
            <person name="Xamxidin M."/>
            <person name="Cheng H."/>
            <person name="Xu X.-W."/>
        </authorList>
    </citation>
    <scope>NUCLEOTIDE SEQUENCE [LARGE SCALE GENOMIC DNA]</scope>
    <source>
        <strain evidence="3">9a2</strain>
    </source>
</reference>
<evidence type="ECO:0000259" key="1">
    <source>
        <dbReference type="Pfam" id="PF14588"/>
    </source>
</evidence>
<dbReference type="InterPro" id="IPR035959">
    <property type="entry name" value="RutC-like_sf"/>
</dbReference>
<sequence>MMVSPEQRLRSLNITLPPAPKPAGLYRPAIQVGNMLYISGQGPRDSKGHFLTGKLGDGLEKNDGYRAASNTALQLLAVVKEVMGDLSCIDSVVKIVGMVHATEDFKDHASVLDGCSELLVHVLGERGYHSRSVMGVSSLTFGMILQVDAVFALKTSH</sequence>
<evidence type="ECO:0000313" key="3">
    <source>
        <dbReference type="Proteomes" id="UP000239539"/>
    </source>
</evidence>
<comment type="caution">
    <text evidence="2">The sequence shown here is derived from an EMBL/GenBank/DDBJ whole genome shotgun (WGS) entry which is preliminary data.</text>
</comment>
<dbReference type="Gene3D" id="3.30.1330.40">
    <property type="entry name" value="RutC-like"/>
    <property type="match status" value="1"/>
</dbReference>
<dbReference type="InterPro" id="IPR013813">
    <property type="entry name" value="Endoribo_LPSP/chorism_mut-like"/>
</dbReference>
<dbReference type="Proteomes" id="UP000239539">
    <property type="component" value="Unassembled WGS sequence"/>
</dbReference>
<dbReference type="PANTHER" id="PTHR43760:SF1">
    <property type="entry name" value="ENDORIBONUCLEASE L-PSP_CHORISMATE MUTASE-LIKE DOMAIN-CONTAINING PROTEIN"/>
    <property type="match status" value="1"/>
</dbReference>
<dbReference type="PANTHER" id="PTHR43760">
    <property type="entry name" value="ENDORIBONUCLEASE-RELATED"/>
    <property type="match status" value="1"/>
</dbReference>
<organism evidence="2 3">
    <name type="scientific">Alteromonas gracilis</name>
    <dbReference type="NCBI Taxonomy" id="1479524"/>
    <lineage>
        <taxon>Bacteria</taxon>
        <taxon>Pseudomonadati</taxon>
        <taxon>Pseudomonadota</taxon>
        <taxon>Gammaproteobacteria</taxon>
        <taxon>Alteromonadales</taxon>
        <taxon>Alteromonadaceae</taxon>
        <taxon>Alteromonas/Salinimonas group</taxon>
        <taxon>Alteromonas</taxon>
    </lineage>
</organism>
<name>A0ABX5CS54_9ALTE</name>
<proteinExistence type="predicted"/>
<feature type="domain" description="Endoribonuclease L-PSP/chorismate mutase-like" evidence="1">
    <location>
        <begin position="6"/>
        <end position="135"/>
    </location>
</feature>
<keyword evidence="3" id="KW-1185">Reference proteome</keyword>
<dbReference type="SUPFAM" id="SSF55298">
    <property type="entry name" value="YjgF-like"/>
    <property type="match status" value="1"/>
</dbReference>
<dbReference type="Pfam" id="PF14588">
    <property type="entry name" value="YjgF_endoribonc"/>
    <property type="match status" value="1"/>
</dbReference>
<gene>
    <name evidence="2" type="ORF">C6Y39_02065</name>
</gene>
<dbReference type="CDD" id="cd02199">
    <property type="entry name" value="YjgF_YER057c_UK114_like_1"/>
    <property type="match status" value="1"/>
</dbReference>
<accession>A0ABX5CS54</accession>
<evidence type="ECO:0000313" key="2">
    <source>
        <dbReference type="EMBL" id="PRO70409.1"/>
    </source>
</evidence>
<dbReference type="EMBL" id="PVNO01000003">
    <property type="protein sequence ID" value="PRO70409.1"/>
    <property type="molecule type" value="Genomic_DNA"/>
</dbReference>